<protein>
    <submittedName>
        <fullName evidence="5">Transcriptional regulator, AsnC family</fullName>
    </submittedName>
</protein>
<dbReference type="SUPFAM" id="SSF46785">
    <property type="entry name" value="Winged helix' DNA-binding domain"/>
    <property type="match status" value="1"/>
</dbReference>
<dbReference type="InterPro" id="IPR011008">
    <property type="entry name" value="Dimeric_a/b-barrel"/>
</dbReference>
<keyword evidence="6" id="KW-1185">Reference proteome</keyword>
<dbReference type="Gene3D" id="3.30.70.920">
    <property type="match status" value="1"/>
</dbReference>
<evidence type="ECO:0000259" key="4">
    <source>
        <dbReference type="PROSITE" id="PS50956"/>
    </source>
</evidence>
<dbReference type="PANTHER" id="PTHR30154:SF34">
    <property type="entry name" value="TRANSCRIPTIONAL REGULATOR AZLB"/>
    <property type="match status" value="1"/>
</dbReference>
<dbReference type="GO" id="GO:0005829">
    <property type="term" value="C:cytosol"/>
    <property type="evidence" value="ECO:0007669"/>
    <property type="project" value="TreeGrafter"/>
</dbReference>
<evidence type="ECO:0000313" key="5">
    <source>
        <dbReference type="EMBL" id="SFR43059.1"/>
    </source>
</evidence>
<dbReference type="EMBL" id="FOYP01000001">
    <property type="protein sequence ID" value="SFR43059.1"/>
    <property type="molecule type" value="Genomic_DNA"/>
</dbReference>
<dbReference type="GO" id="GO:0043565">
    <property type="term" value="F:sequence-specific DNA binding"/>
    <property type="evidence" value="ECO:0007669"/>
    <property type="project" value="InterPro"/>
</dbReference>
<dbReference type="PRINTS" id="PR00033">
    <property type="entry name" value="HTHASNC"/>
</dbReference>
<evidence type="ECO:0000256" key="2">
    <source>
        <dbReference type="ARBA" id="ARBA00023125"/>
    </source>
</evidence>
<sequence length="155" mass="17735">MRIIMLDDVDRRILRLLQSDPAQPLPELATLAGLTPARVTRRLDRLRQDGVLLGQRAIIDWRVLGYAVEVSLRVTLDKTVPRAFDEFMDAARKVRAVIEMQTFLGRVDVRLSLIARDLPDYQRIYRAEILTLPHIADIEALMTVAQVKHDESLPL</sequence>
<dbReference type="SMART" id="SM00344">
    <property type="entry name" value="HTH_ASNC"/>
    <property type="match status" value="1"/>
</dbReference>
<keyword evidence="2" id="KW-0238">DNA-binding</keyword>
<evidence type="ECO:0000256" key="1">
    <source>
        <dbReference type="ARBA" id="ARBA00023015"/>
    </source>
</evidence>
<organism evidence="5 6">
    <name type="scientific">Yoonia tamlensis</name>
    <dbReference type="NCBI Taxonomy" id="390270"/>
    <lineage>
        <taxon>Bacteria</taxon>
        <taxon>Pseudomonadati</taxon>
        <taxon>Pseudomonadota</taxon>
        <taxon>Alphaproteobacteria</taxon>
        <taxon>Rhodobacterales</taxon>
        <taxon>Paracoccaceae</taxon>
        <taxon>Yoonia</taxon>
    </lineage>
</organism>
<evidence type="ECO:0000256" key="3">
    <source>
        <dbReference type="ARBA" id="ARBA00023163"/>
    </source>
</evidence>
<keyword evidence="1" id="KW-0805">Transcription regulation</keyword>
<dbReference type="STRING" id="390270.SAMN04488005_1856"/>
<dbReference type="InterPro" id="IPR019888">
    <property type="entry name" value="Tscrpt_reg_AsnC-like"/>
</dbReference>
<evidence type="ECO:0000313" key="6">
    <source>
        <dbReference type="Proteomes" id="UP000199478"/>
    </source>
</evidence>
<dbReference type="PANTHER" id="PTHR30154">
    <property type="entry name" value="LEUCINE-RESPONSIVE REGULATORY PROTEIN"/>
    <property type="match status" value="1"/>
</dbReference>
<accession>A0A1I6GLQ4</accession>
<dbReference type="InterPro" id="IPR000485">
    <property type="entry name" value="AsnC-type_HTH_dom"/>
</dbReference>
<reference evidence="6" key="1">
    <citation type="submission" date="2016-10" db="EMBL/GenBank/DDBJ databases">
        <authorList>
            <person name="Varghese N."/>
            <person name="Submissions S."/>
        </authorList>
    </citation>
    <scope>NUCLEOTIDE SEQUENCE [LARGE SCALE GENOMIC DNA]</scope>
    <source>
        <strain evidence="6">DSM 26879</strain>
    </source>
</reference>
<feature type="domain" description="HTH asnC-type" evidence="4">
    <location>
        <begin position="6"/>
        <end position="67"/>
    </location>
</feature>
<dbReference type="SUPFAM" id="SSF54909">
    <property type="entry name" value="Dimeric alpha+beta barrel"/>
    <property type="match status" value="1"/>
</dbReference>
<keyword evidence="3" id="KW-0804">Transcription</keyword>
<name>A0A1I6GLQ4_9RHOB</name>
<dbReference type="PROSITE" id="PS50956">
    <property type="entry name" value="HTH_ASNC_2"/>
    <property type="match status" value="1"/>
</dbReference>
<dbReference type="Gene3D" id="1.10.10.10">
    <property type="entry name" value="Winged helix-like DNA-binding domain superfamily/Winged helix DNA-binding domain"/>
    <property type="match status" value="1"/>
</dbReference>
<dbReference type="InterPro" id="IPR019887">
    <property type="entry name" value="Tscrpt_reg_AsnC/Lrp_C"/>
</dbReference>
<dbReference type="Pfam" id="PF13412">
    <property type="entry name" value="HTH_24"/>
    <property type="match status" value="1"/>
</dbReference>
<proteinExistence type="predicted"/>
<dbReference type="GO" id="GO:0043200">
    <property type="term" value="P:response to amino acid"/>
    <property type="evidence" value="ECO:0007669"/>
    <property type="project" value="TreeGrafter"/>
</dbReference>
<dbReference type="InterPro" id="IPR036388">
    <property type="entry name" value="WH-like_DNA-bd_sf"/>
</dbReference>
<dbReference type="Pfam" id="PF01037">
    <property type="entry name" value="AsnC_trans_reg"/>
    <property type="match status" value="1"/>
</dbReference>
<dbReference type="AlphaFoldDB" id="A0A1I6GLQ4"/>
<dbReference type="InterPro" id="IPR036390">
    <property type="entry name" value="WH_DNA-bd_sf"/>
</dbReference>
<gene>
    <name evidence="5" type="ORF">SAMN04488005_1856</name>
</gene>
<dbReference type="Proteomes" id="UP000199478">
    <property type="component" value="Unassembled WGS sequence"/>
</dbReference>